<evidence type="ECO:0000313" key="1">
    <source>
        <dbReference type="EMBL" id="MEB3033327.1"/>
    </source>
</evidence>
<keyword evidence="2" id="KW-1185">Reference proteome</keyword>
<dbReference type="EMBL" id="JAYJJU010000018">
    <property type="protein sequence ID" value="MEB3033327.1"/>
    <property type="molecule type" value="Genomic_DNA"/>
</dbReference>
<name>A0ABU5Y002_9MYCO</name>
<gene>
    <name evidence="1" type="ORF">KV113_17385</name>
</gene>
<evidence type="ECO:0000313" key="2">
    <source>
        <dbReference type="Proteomes" id="UP001298593"/>
    </source>
</evidence>
<dbReference type="Proteomes" id="UP001298593">
    <property type="component" value="Unassembled WGS sequence"/>
</dbReference>
<accession>A0ABU5Y002</accession>
<proteinExistence type="predicted"/>
<sequence>MHTSDYVAGIAALTFGRADLAGRLAQAAFGDIPPVPDDFGTDGGYITPRFPREVYDLIRQRAGKRGVPMGYIVDELCAAHVDGPVAHSSEEQGDLLTSA</sequence>
<dbReference type="RefSeq" id="WP_329780129.1">
    <property type="nucleotide sequence ID" value="NZ_JAYJJU010000018.1"/>
</dbReference>
<comment type="caution">
    <text evidence="1">The sequence shown here is derived from an EMBL/GenBank/DDBJ whole genome shotgun (WGS) entry which is preliminary data.</text>
</comment>
<reference evidence="1 2" key="1">
    <citation type="submission" date="2023-12" db="EMBL/GenBank/DDBJ databases">
        <title>Description of new species of Mycobacterium terrae complex isolated from sewage at the Sao Paulo Zoological Park Foundation in Brazil.</title>
        <authorList>
            <person name="Romagnoli C.L."/>
            <person name="Conceicao E.C."/>
            <person name="Machado E."/>
            <person name="Barreto L.B.P.F."/>
            <person name="Sharma A."/>
            <person name="Silva N.M."/>
            <person name="Marques L.E."/>
            <person name="Juliana M.A."/>
            <person name="Lourenco M.C.S."/>
            <person name="Digiampietri L.A."/>
            <person name="Suffys P.N."/>
            <person name="Viana-Niero C."/>
        </authorList>
    </citation>
    <scope>NUCLEOTIDE SEQUENCE [LARGE SCALE GENOMIC DNA]</scope>
    <source>
        <strain evidence="1 2">MYC340</strain>
    </source>
</reference>
<protein>
    <submittedName>
        <fullName evidence="1">Uncharacterized protein</fullName>
    </submittedName>
</protein>
<organism evidence="1 2">
    <name type="scientific">[Mycobacterium] nativiensis</name>
    <dbReference type="NCBI Taxonomy" id="2855503"/>
    <lineage>
        <taxon>Bacteria</taxon>
        <taxon>Bacillati</taxon>
        <taxon>Actinomycetota</taxon>
        <taxon>Actinomycetes</taxon>
        <taxon>Mycobacteriales</taxon>
        <taxon>Mycobacteriaceae</taxon>
        <taxon>Mycolicibacter</taxon>
    </lineage>
</organism>